<comment type="similarity">
    <text evidence="2">Belongs to the eIF-2B gamma/epsilon subunits family.</text>
</comment>
<keyword evidence="3" id="KW-0963">Cytoplasm</keyword>
<evidence type="ECO:0000256" key="9">
    <source>
        <dbReference type="ARBA" id="ARBA00046432"/>
    </source>
</evidence>
<dbReference type="GO" id="GO:0003743">
    <property type="term" value="F:translation initiation factor activity"/>
    <property type="evidence" value="ECO:0007669"/>
    <property type="project" value="UniProtKB-KW"/>
</dbReference>
<dbReference type="InterPro" id="IPR051960">
    <property type="entry name" value="eIF2B_gamma"/>
</dbReference>
<sequence length="468" mass="49886">MQAIIFADRRGDELFPLNETQGPALLPVANQPLLQYAIEDLAAAGISHILVVAADELPQLEAHFGNGERMGVQLDYALSRGEEAADALLARLAGRLQPPFVALRGDMLRSPCCAAFLQACAGSPHETLIHARAGRANAGLCLVRDRSASLAGLSWPLATPGAHWLDLPDTEVNAVASLRQLFEANMTAMARVLADDNAPGWLVRPGVKAGRQCQLAGKAEGPTLLGAQSRTEAGARLLGGCVIGERCLLDRDCRLQRVLVLPNTHIGPGQRLADCIVSGHWRIPLATLRPERITDTAVQASLAPTAGASSWPERLLALVLLLLSLPLWPLALALSLLRAPRQPRLERWLPSLRAPAESFVCARLFATPMPLLRHLPLLGLVVTGRLRLFGAALTPATAVLPLPAAAPGLLSPQLVELDAGAPPEEVALAELAFTTECSPGLLLRRLARAARLLCSARAWRAPQEPAHD</sequence>
<dbReference type="GO" id="GO:0032045">
    <property type="term" value="C:guanyl-nucleotide exchange factor complex"/>
    <property type="evidence" value="ECO:0007669"/>
    <property type="project" value="TreeGrafter"/>
</dbReference>
<evidence type="ECO:0000256" key="10">
    <source>
        <dbReference type="SAM" id="Phobius"/>
    </source>
</evidence>
<evidence type="ECO:0000256" key="2">
    <source>
        <dbReference type="ARBA" id="ARBA00007878"/>
    </source>
</evidence>
<comment type="function">
    <text evidence="8">Acts as a component of the translation initiation factor 2B (eIF2B) complex, which catalyzes the exchange of GDP for GTP on the eukaryotic initiation factor 2 (eIF2) complex gamma subunit. Its guanine nucleotide exchange factor activity is repressed when bound to eIF2 complex phosphorylated on the alpha subunit, thereby limiting the amount of methionyl-initiator methionine tRNA available to the ribosome and consequently global translation is repressed.</text>
</comment>
<name>A0AA50QB81_9GAMM</name>
<dbReference type="PANTHER" id="PTHR45989:SF1">
    <property type="entry name" value="TRANSLATION INITIATION FACTOR EIF-2B SUBUNIT GAMMA"/>
    <property type="match status" value="1"/>
</dbReference>
<dbReference type="PANTHER" id="PTHR45989">
    <property type="entry name" value="TRANSLATION INITIATION FACTOR EIF-2B SUBUNIT GAMMA"/>
    <property type="match status" value="1"/>
</dbReference>
<dbReference type="Pfam" id="PF00483">
    <property type="entry name" value="NTP_transferase"/>
    <property type="match status" value="1"/>
</dbReference>
<dbReference type="Proteomes" id="UP001223802">
    <property type="component" value="Chromosome"/>
</dbReference>
<keyword evidence="5" id="KW-0648">Protein biosynthesis</keyword>
<evidence type="ECO:0000256" key="1">
    <source>
        <dbReference type="ARBA" id="ARBA00004514"/>
    </source>
</evidence>
<feature type="domain" description="Nucleotidyl transferase" evidence="11">
    <location>
        <begin position="3"/>
        <end position="109"/>
    </location>
</feature>
<dbReference type="GO" id="GO:0005085">
    <property type="term" value="F:guanyl-nucleotide exchange factor activity"/>
    <property type="evidence" value="ECO:0007669"/>
    <property type="project" value="TreeGrafter"/>
</dbReference>
<proteinExistence type="inferred from homology"/>
<keyword evidence="10" id="KW-0812">Transmembrane</keyword>
<dbReference type="GO" id="GO:0002183">
    <property type="term" value="P:cytoplasmic translational initiation"/>
    <property type="evidence" value="ECO:0007669"/>
    <property type="project" value="TreeGrafter"/>
</dbReference>
<dbReference type="GO" id="GO:0005829">
    <property type="term" value="C:cytosol"/>
    <property type="evidence" value="ECO:0007669"/>
    <property type="project" value="UniProtKB-SubCell"/>
</dbReference>
<dbReference type="EMBL" id="CP118224">
    <property type="protein sequence ID" value="WMC09836.1"/>
    <property type="molecule type" value="Genomic_DNA"/>
</dbReference>
<evidence type="ECO:0000256" key="7">
    <source>
        <dbReference type="ARBA" id="ARBA00044229"/>
    </source>
</evidence>
<reference evidence="12 13" key="1">
    <citation type="submission" date="2023-02" db="EMBL/GenBank/DDBJ databases">
        <title>Complete genome sequence of a novel bacterium Oceanimonas sp. NTOU-MSR1 isolated from marine coast sediment.</title>
        <authorList>
            <person name="Yang H.-T."/>
            <person name="Chen Y.-L."/>
            <person name="Ho Y.-N."/>
        </authorList>
    </citation>
    <scope>NUCLEOTIDE SEQUENCE [LARGE SCALE GENOMIC DNA]</scope>
    <source>
        <strain evidence="12 13">NTOU-MSR1</strain>
    </source>
</reference>
<evidence type="ECO:0000256" key="4">
    <source>
        <dbReference type="ARBA" id="ARBA00022540"/>
    </source>
</evidence>
<accession>A0AA50QB81</accession>
<keyword evidence="10" id="KW-1133">Transmembrane helix</keyword>
<keyword evidence="10" id="KW-0472">Membrane</keyword>
<keyword evidence="13" id="KW-1185">Reference proteome</keyword>
<dbReference type="RefSeq" id="WP_306761053.1">
    <property type="nucleotide sequence ID" value="NZ_CP118224.1"/>
</dbReference>
<comment type="subunit">
    <text evidence="9">Component of the translation initiation factor 2B (eIF2B) complex which is a heterodecamer of two sets of five different subunits: alpha, beta, gamma, delta and epsilon. Subunits alpha, beta and delta comprise a regulatory subcomplex and subunits epsilon and gamma comprise a catalytic subcomplex. Within the complex, the hexameric regulatory complex resides at the center, with the two heterodimeric catalytic subcomplexes bound on opposite sides.</text>
</comment>
<gene>
    <name evidence="12" type="ORF">PU634_12015</name>
</gene>
<protein>
    <recommendedName>
        <fullName evidence="6">Translation initiation factor eIF2B subunit gamma</fullName>
    </recommendedName>
    <alternativeName>
        <fullName evidence="7">eIF2B GDP-GTP exchange factor subunit gamma</fullName>
    </alternativeName>
</protein>
<keyword evidence="4" id="KW-0396">Initiation factor</keyword>
<dbReference type="AlphaFoldDB" id="A0AA50QB81"/>
<evidence type="ECO:0000313" key="13">
    <source>
        <dbReference type="Proteomes" id="UP001223802"/>
    </source>
</evidence>
<dbReference type="Gene3D" id="2.160.10.10">
    <property type="entry name" value="Hexapeptide repeat proteins"/>
    <property type="match status" value="1"/>
</dbReference>
<evidence type="ECO:0000313" key="12">
    <source>
        <dbReference type="EMBL" id="WMC09836.1"/>
    </source>
</evidence>
<dbReference type="InterPro" id="IPR005835">
    <property type="entry name" value="NTP_transferase_dom"/>
</dbReference>
<evidence type="ECO:0000259" key="11">
    <source>
        <dbReference type="Pfam" id="PF00483"/>
    </source>
</evidence>
<comment type="subcellular location">
    <subcellularLocation>
        <location evidence="1">Cytoplasm</location>
        <location evidence="1">Cytosol</location>
    </subcellularLocation>
</comment>
<evidence type="ECO:0000256" key="8">
    <source>
        <dbReference type="ARBA" id="ARBA00045373"/>
    </source>
</evidence>
<dbReference type="SUPFAM" id="SSF53448">
    <property type="entry name" value="Nucleotide-diphospho-sugar transferases"/>
    <property type="match status" value="1"/>
</dbReference>
<dbReference type="InterPro" id="IPR029044">
    <property type="entry name" value="Nucleotide-diphossugar_trans"/>
</dbReference>
<evidence type="ECO:0000256" key="3">
    <source>
        <dbReference type="ARBA" id="ARBA00022490"/>
    </source>
</evidence>
<organism evidence="12 13">
    <name type="scientific">Oceanimonas pelagia</name>
    <dbReference type="NCBI Taxonomy" id="3028314"/>
    <lineage>
        <taxon>Bacteria</taxon>
        <taxon>Pseudomonadati</taxon>
        <taxon>Pseudomonadota</taxon>
        <taxon>Gammaproteobacteria</taxon>
        <taxon>Aeromonadales</taxon>
        <taxon>Aeromonadaceae</taxon>
        <taxon>Oceanimonas</taxon>
    </lineage>
</organism>
<evidence type="ECO:0000256" key="5">
    <source>
        <dbReference type="ARBA" id="ARBA00022917"/>
    </source>
</evidence>
<evidence type="ECO:0000256" key="6">
    <source>
        <dbReference type="ARBA" id="ARBA00044196"/>
    </source>
</evidence>
<dbReference type="KEGG" id="ope:PU634_12015"/>
<feature type="transmembrane region" description="Helical" evidence="10">
    <location>
        <begin position="315"/>
        <end position="337"/>
    </location>
</feature>
<dbReference type="Gene3D" id="3.90.550.10">
    <property type="entry name" value="Spore Coat Polysaccharide Biosynthesis Protein SpsA, Chain A"/>
    <property type="match status" value="1"/>
</dbReference>